<evidence type="ECO:0000256" key="2">
    <source>
        <dbReference type="ARBA" id="ARBA00022527"/>
    </source>
</evidence>
<keyword evidence="3" id="KW-0808">Transferase</keyword>
<feature type="transmembrane region" description="Helical" evidence="10">
    <location>
        <begin position="346"/>
        <end position="369"/>
    </location>
</feature>
<dbReference type="PANTHER" id="PTHR43289">
    <property type="entry name" value="MITOGEN-ACTIVATED PROTEIN KINASE KINASE KINASE 20-RELATED"/>
    <property type="match status" value="1"/>
</dbReference>
<gene>
    <name evidence="12" type="ORF">GCM10017772_09600</name>
</gene>
<evidence type="ECO:0000256" key="10">
    <source>
        <dbReference type="SAM" id="Phobius"/>
    </source>
</evidence>
<evidence type="ECO:0000256" key="9">
    <source>
        <dbReference type="SAM" id="MobiDB-lite"/>
    </source>
</evidence>
<evidence type="ECO:0000256" key="7">
    <source>
        <dbReference type="ARBA" id="ARBA00047899"/>
    </source>
</evidence>
<dbReference type="AlphaFoldDB" id="A0A919FK72"/>
<dbReference type="PROSITE" id="PS00108">
    <property type="entry name" value="PROTEIN_KINASE_ST"/>
    <property type="match status" value="1"/>
</dbReference>
<dbReference type="FunFam" id="1.10.510.10:FF:000021">
    <property type="entry name" value="Serine/threonine protein kinase"/>
    <property type="match status" value="1"/>
</dbReference>
<dbReference type="PROSITE" id="PS50011">
    <property type="entry name" value="PROTEIN_KINASE_DOM"/>
    <property type="match status" value="1"/>
</dbReference>
<dbReference type="EMBL" id="BNAS01000001">
    <property type="protein sequence ID" value="GHH67597.1"/>
    <property type="molecule type" value="Genomic_DNA"/>
</dbReference>
<dbReference type="Proteomes" id="UP000627369">
    <property type="component" value="Unassembled WGS sequence"/>
</dbReference>
<keyword evidence="5" id="KW-0418">Kinase</keyword>
<keyword evidence="13" id="KW-1185">Reference proteome</keyword>
<feature type="compositionally biased region" description="Low complexity" evidence="9">
    <location>
        <begin position="387"/>
        <end position="403"/>
    </location>
</feature>
<dbReference type="CDD" id="cd14014">
    <property type="entry name" value="STKc_PknB_like"/>
    <property type="match status" value="1"/>
</dbReference>
<feature type="region of interest" description="Disordered" evidence="9">
    <location>
        <begin position="290"/>
        <end position="338"/>
    </location>
</feature>
<evidence type="ECO:0000256" key="6">
    <source>
        <dbReference type="ARBA" id="ARBA00022840"/>
    </source>
</evidence>
<dbReference type="FunFam" id="3.30.200.20:FF:000035">
    <property type="entry name" value="Serine/threonine protein kinase Stk1"/>
    <property type="match status" value="1"/>
</dbReference>
<keyword evidence="10" id="KW-0472">Membrane</keyword>
<comment type="caution">
    <text evidence="12">The sequence shown here is derived from an EMBL/GenBank/DDBJ whole genome shotgun (WGS) entry which is preliminary data.</text>
</comment>
<keyword evidence="2" id="KW-0723">Serine/threonine-protein kinase</keyword>
<name>A0A919FK72_9MICO</name>
<evidence type="ECO:0000259" key="11">
    <source>
        <dbReference type="PROSITE" id="PS50011"/>
    </source>
</evidence>
<feature type="compositionally biased region" description="Pro residues" evidence="9">
    <location>
        <begin position="439"/>
        <end position="473"/>
    </location>
</feature>
<dbReference type="Gene3D" id="3.30.200.20">
    <property type="entry name" value="Phosphorylase Kinase, domain 1"/>
    <property type="match status" value="1"/>
</dbReference>
<dbReference type="EC" id="2.7.11.1" evidence="1"/>
<protein>
    <recommendedName>
        <fullName evidence="1">non-specific serine/threonine protein kinase</fullName>
        <ecNumber evidence="1">2.7.11.1</ecNumber>
    </recommendedName>
</protein>
<dbReference type="InterPro" id="IPR008271">
    <property type="entry name" value="Ser/Thr_kinase_AS"/>
</dbReference>
<dbReference type="InterPro" id="IPR011009">
    <property type="entry name" value="Kinase-like_dom_sf"/>
</dbReference>
<keyword evidence="10" id="KW-1133">Transmembrane helix</keyword>
<proteinExistence type="predicted"/>
<dbReference type="GO" id="GO:0045717">
    <property type="term" value="P:negative regulation of fatty acid biosynthetic process"/>
    <property type="evidence" value="ECO:0007669"/>
    <property type="project" value="UniProtKB-ARBA"/>
</dbReference>
<feature type="region of interest" description="Disordered" evidence="9">
    <location>
        <begin position="373"/>
        <end position="509"/>
    </location>
</feature>
<dbReference type="Gene3D" id="1.10.510.10">
    <property type="entry name" value="Transferase(Phosphotransferase) domain 1"/>
    <property type="match status" value="1"/>
</dbReference>
<feature type="domain" description="Protein kinase" evidence="11">
    <location>
        <begin position="11"/>
        <end position="271"/>
    </location>
</feature>
<evidence type="ECO:0000256" key="1">
    <source>
        <dbReference type="ARBA" id="ARBA00012513"/>
    </source>
</evidence>
<feature type="compositionally biased region" description="Low complexity" evidence="9">
    <location>
        <begin position="411"/>
        <end position="438"/>
    </location>
</feature>
<organism evidence="12 13">
    <name type="scientific">Promicromonospora soli</name>
    <dbReference type="NCBI Taxonomy" id="2035533"/>
    <lineage>
        <taxon>Bacteria</taxon>
        <taxon>Bacillati</taxon>
        <taxon>Actinomycetota</taxon>
        <taxon>Actinomycetes</taxon>
        <taxon>Micrococcales</taxon>
        <taxon>Promicromonosporaceae</taxon>
        <taxon>Promicromonospora</taxon>
    </lineage>
</organism>
<keyword evidence="10" id="KW-0812">Transmembrane</keyword>
<dbReference type="SMART" id="SM00220">
    <property type="entry name" value="S_TKc"/>
    <property type="match status" value="1"/>
</dbReference>
<dbReference type="SUPFAM" id="SSF56112">
    <property type="entry name" value="Protein kinase-like (PK-like)"/>
    <property type="match status" value="1"/>
</dbReference>
<reference evidence="12" key="1">
    <citation type="journal article" date="2014" name="Int. J. Syst. Evol. Microbiol.">
        <title>Complete genome sequence of Corynebacterium casei LMG S-19264T (=DSM 44701T), isolated from a smear-ripened cheese.</title>
        <authorList>
            <consortium name="US DOE Joint Genome Institute (JGI-PGF)"/>
            <person name="Walter F."/>
            <person name="Albersmeier A."/>
            <person name="Kalinowski J."/>
            <person name="Ruckert C."/>
        </authorList>
    </citation>
    <scope>NUCLEOTIDE SEQUENCE</scope>
    <source>
        <strain evidence="12">CGMCC 4.7398</strain>
    </source>
</reference>
<keyword evidence="6" id="KW-0067">ATP-binding</keyword>
<evidence type="ECO:0000313" key="13">
    <source>
        <dbReference type="Proteomes" id="UP000627369"/>
    </source>
</evidence>
<evidence type="ECO:0000256" key="4">
    <source>
        <dbReference type="ARBA" id="ARBA00022741"/>
    </source>
</evidence>
<sequence length="509" mass="51597">MTPGEVLGARYELRQTLAHGGMGEVWVGYDRVLGREVAVKVLDIGAAADDRAAERFRHEATAAAALSHPNVVSVYDAGIEEGLAFLVMELLSGPTVAELIQERGPLSVTFALDLARQAAEGLDAVHMVGVVHRDVKPGNLMLDQHGQLKVLDFGIARLAEATAPQLTAGGTVFGSAAFLSPEQARGEAATAASDHYALGCVLMAMLTGQPPFAAEHPMGLLRQHLDARPPRVRARRPDVPAWVDKVVDDLLAKDPQRRAGAVAALRRNRTAAPGSGQGMTAVLPAAAVPLPPPLAPTPPPPPPLAPTPLAPTPPTPPPSGSPTVVLPTVDASQPDPHARTGLPPRVLLALGGAGLIALLAVTGLVWVLAGDEDPTNQSPVGTVLDDGTAGPSVSPAPSSRAPSTPGPSTPAPSTRGPSTPAPSTRGPSTPAPSTRGPSTPAPSTPAPSTPAPSTPAPSTPAPSTPAPSNPAPSTPEESGPKEKDPKEKGPKETDSKGSGSKGSGSKGQG</sequence>
<feature type="compositionally biased region" description="Pro residues" evidence="9">
    <location>
        <begin position="290"/>
        <end position="320"/>
    </location>
</feature>
<feature type="compositionally biased region" description="Basic and acidic residues" evidence="9">
    <location>
        <begin position="478"/>
        <end position="495"/>
    </location>
</feature>
<comment type="catalytic activity">
    <reaction evidence="7">
        <text>L-threonyl-[protein] + ATP = O-phospho-L-threonyl-[protein] + ADP + H(+)</text>
        <dbReference type="Rhea" id="RHEA:46608"/>
        <dbReference type="Rhea" id="RHEA-COMP:11060"/>
        <dbReference type="Rhea" id="RHEA-COMP:11605"/>
        <dbReference type="ChEBI" id="CHEBI:15378"/>
        <dbReference type="ChEBI" id="CHEBI:30013"/>
        <dbReference type="ChEBI" id="CHEBI:30616"/>
        <dbReference type="ChEBI" id="CHEBI:61977"/>
        <dbReference type="ChEBI" id="CHEBI:456216"/>
        <dbReference type="EC" id="2.7.11.1"/>
    </reaction>
</comment>
<feature type="compositionally biased region" description="Gly residues" evidence="9">
    <location>
        <begin position="499"/>
        <end position="509"/>
    </location>
</feature>
<dbReference type="InterPro" id="IPR000719">
    <property type="entry name" value="Prot_kinase_dom"/>
</dbReference>
<dbReference type="Pfam" id="PF00069">
    <property type="entry name" value="Pkinase"/>
    <property type="match status" value="1"/>
</dbReference>
<dbReference type="PANTHER" id="PTHR43289:SF6">
    <property type="entry name" value="SERINE_THREONINE-PROTEIN KINASE NEKL-3"/>
    <property type="match status" value="1"/>
</dbReference>
<reference evidence="12" key="2">
    <citation type="submission" date="2020-09" db="EMBL/GenBank/DDBJ databases">
        <authorList>
            <person name="Sun Q."/>
            <person name="Zhou Y."/>
        </authorList>
    </citation>
    <scope>NUCLEOTIDE SEQUENCE</scope>
    <source>
        <strain evidence="12">CGMCC 4.7398</strain>
    </source>
</reference>
<comment type="catalytic activity">
    <reaction evidence="8">
        <text>L-seryl-[protein] + ATP = O-phospho-L-seryl-[protein] + ADP + H(+)</text>
        <dbReference type="Rhea" id="RHEA:17989"/>
        <dbReference type="Rhea" id="RHEA-COMP:9863"/>
        <dbReference type="Rhea" id="RHEA-COMP:11604"/>
        <dbReference type="ChEBI" id="CHEBI:15378"/>
        <dbReference type="ChEBI" id="CHEBI:29999"/>
        <dbReference type="ChEBI" id="CHEBI:30616"/>
        <dbReference type="ChEBI" id="CHEBI:83421"/>
        <dbReference type="ChEBI" id="CHEBI:456216"/>
        <dbReference type="EC" id="2.7.11.1"/>
    </reaction>
</comment>
<evidence type="ECO:0000256" key="8">
    <source>
        <dbReference type="ARBA" id="ARBA00048679"/>
    </source>
</evidence>
<keyword evidence="4" id="KW-0547">Nucleotide-binding</keyword>
<evidence type="ECO:0000256" key="5">
    <source>
        <dbReference type="ARBA" id="ARBA00022777"/>
    </source>
</evidence>
<accession>A0A919FK72</accession>
<evidence type="ECO:0000313" key="12">
    <source>
        <dbReference type="EMBL" id="GHH67597.1"/>
    </source>
</evidence>
<dbReference type="GO" id="GO:0005524">
    <property type="term" value="F:ATP binding"/>
    <property type="evidence" value="ECO:0007669"/>
    <property type="project" value="UniProtKB-KW"/>
</dbReference>
<evidence type="ECO:0000256" key="3">
    <source>
        <dbReference type="ARBA" id="ARBA00022679"/>
    </source>
</evidence>
<dbReference type="GO" id="GO:0004674">
    <property type="term" value="F:protein serine/threonine kinase activity"/>
    <property type="evidence" value="ECO:0007669"/>
    <property type="project" value="UniProtKB-KW"/>
</dbReference>
<dbReference type="PRINTS" id="PR01217">
    <property type="entry name" value="PRICHEXTENSN"/>
</dbReference>